<protein>
    <submittedName>
        <fullName evidence="2">Uncharacterized protein</fullName>
    </submittedName>
</protein>
<organism evidence="2 3">
    <name type="scientific">Scophthalmus maximus</name>
    <name type="common">Turbot</name>
    <name type="synonym">Psetta maxima</name>
    <dbReference type="NCBI Taxonomy" id="52904"/>
    <lineage>
        <taxon>Eukaryota</taxon>
        <taxon>Metazoa</taxon>
        <taxon>Chordata</taxon>
        <taxon>Craniata</taxon>
        <taxon>Vertebrata</taxon>
        <taxon>Euteleostomi</taxon>
        <taxon>Actinopterygii</taxon>
        <taxon>Neopterygii</taxon>
        <taxon>Teleostei</taxon>
        <taxon>Neoteleostei</taxon>
        <taxon>Acanthomorphata</taxon>
        <taxon>Carangaria</taxon>
        <taxon>Pleuronectiformes</taxon>
        <taxon>Pleuronectoidei</taxon>
        <taxon>Scophthalmidae</taxon>
        <taxon>Scophthalmus</taxon>
    </lineage>
</organism>
<evidence type="ECO:0000256" key="1">
    <source>
        <dbReference type="SAM" id="MobiDB-lite"/>
    </source>
</evidence>
<evidence type="ECO:0000313" key="3">
    <source>
        <dbReference type="Proteomes" id="UP000438429"/>
    </source>
</evidence>
<comment type="caution">
    <text evidence="2">The sequence shown here is derived from an EMBL/GenBank/DDBJ whole genome shotgun (WGS) entry which is preliminary data.</text>
</comment>
<name>A0A6A4RTJ8_SCOMX</name>
<dbReference type="EMBL" id="VEVO01000024">
    <property type="protein sequence ID" value="KAF0022690.1"/>
    <property type="molecule type" value="Genomic_DNA"/>
</dbReference>
<evidence type="ECO:0000313" key="2">
    <source>
        <dbReference type="EMBL" id="KAF0022690.1"/>
    </source>
</evidence>
<gene>
    <name evidence="2" type="ORF">F2P81_025082</name>
</gene>
<dbReference type="AlphaFoldDB" id="A0A6A4RTJ8"/>
<feature type="region of interest" description="Disordered" evidence="1">
    <location>
        <begin position="60"/>
        <end position="83"/>
    </location>
</feature>
<proteinExistence type="predicted"/>
<dbReference type="Proteomes" id="UP000438429">
    <property type="component" value="Unassembled WGS sequence"/>
</dbReference>
<accession>A0A6A4RTJ8</accession>
<reference evidence="2 3" key="1">
    <citation type="submission" date="2019-06" db="EMBL/GenBank/DDBJ databases">
        <title>Draft genomes of female and male turbot (Scophthalmus maximus).</title>
        <authorList>
            <person name="Xu H."/>
            <person name="Xu X.-W."/>
            <person name="Shao C."/>
            <person name="Chen S."/>
        </authorList>
    </citation>
    <scope>NUCLEOTIDE SEQUENCE [LARGE SCALE GENOMIC DNA]</scope>
    <source>
        <strain evidence="2">Ysfricsl-2016a</strain>
        <tissue evidence="2">Blood</tissue>
    </source>
</reference>
<sequence>MSGACERGLPADVNTSYVCAKGIVGCRLGIGNWCRAKLQKQEETTHREECEIACGADQCLSGVSSDNEEDSSGATLNEPRRGHVQQRCPIHVTLQKYDI</sequence>